<accession>A0A4R1BHR5</accession>
<dbReference type="PANTHER" id="PTHR11986:SF58">
    <property type="entry name" value="LEUCINE_METHIONINE RACEMASE"/>
    <property type="match status" value="1"/>
</dbReference>
<sequence length="460" mass="49042">MGAIRLVTEVPGPKSREILQRHERYVARALAPGFPAVIRAARGALLEDVDGNTFIDLAGGVGVMNVGHSDPDVLAAARKQLECFVHTDYTVAPYAAYSELAGRLVELVPGAEKAAFFNTGAEAVENAVKIARSYTGRKAVIAFEGAFHGRTWMALALTSKTRPYKQGFLPLAGEVYRVPYANPYRPPVVWRSGRSFGEACAALLDGIFAEHVAAEDVAALIVEPVQGEGGFVVPPEDYLPALKRRCEEHGIVFIADEVQTGFGRTGRMFAVEHSGVEPDLVVVAKSIAAGFPLSGVLGKAEIMDAPVEGAMGGTYPGNPVALAGALAVLERFESGELLERSERIGETVRRRFGELAGEVEMIGDVRGLGAMSAVEFVRDRETKEPAGEEVSRMLRLAAERGVLALPAGLKGNCIRFLSPLVITDEQLHEALEVLEGCVREVAAGASPEERSAADSLANPI</sequence>
<evidence type="ECO:0000256" key="1">
    <source>
        <dbReference type="ARBA" id="ARBA00001750"/>
    </source>
</evidence>
<dbReference type="InterPro" id="IPR015421">
    <property type="entry name" value="PyrdxlP-dep_Trfase_major"/>
</dbReference>
<evidence type="ECO:0000256" key="3">
    <source>
        <dbReference type="ARBA" id="ARBA00005176"/>
    </source>
</evidence>
<dbReference type="InterPro" id="IPR015422">
    <property type="entry name" value="PyrdxlP-dep_Trfase_small"/>
</dbReference>
<dbReference type="OrthoDB" id="9801052at2"/>
<reference evidence="17 18" key="1">
    <citation type="submission" date="2019-03" db="EMBL/GenBank/DDBJ databases">
        <title>Whole genome sequence of a novel Rubrobacter taiwanensis strain, isolated from Yellowstone National Park.</title>
        <authorList>
            <person name="Freed S."/>
            <person name="Ramaley R.F."/>
            <person name="Kyndt J.A."/>
        </authorList>
    </citation>
    <scope>NUCLEOTIDE SEQUENCE [LARGE SCALE GENOMIC DNA]</scope>
    <source>
        <strain evidence="17 18">Yellowstone</strain>
    </source>
</reference>
<evidence type="ECO:0000313" key="18">
    <source>
        <dbReference type="Proteomes" id="UP000295244"/>
    </source>
</evidence>
<proteinExistence type="inferred from homology"/>
<comment type="caution">
    <text evidence="17">The sequence shown here is derived from an EMBL/GenBank/DDBJ whole genome shotgun (WGS) entry which is preliminary data.</text>
</comment>
<evidence type="ECO:0000256" key="13">
    <source>
        <dbReference type="ARBA" id="ARBA00031787"/>
    </source>
</evidence>
<evidence type="ECO:0000256" key="14">
    <source>
        <dbReference type="ARBA" id="ARBA00048021"/>
    </source>
</evidence>
<evidence type="ECO:0000256" key="8">
    <source>
        <dbReference type="ARBA" id="ARBA00022679"/>
    </source>
</evidence>
<dbReference type="Gene3D" id="3.40.640.10">
    <property type="entry name" value="Type I PLP-dependent aspartate aminotransferase-like (Major domain)"/>
    <property type="match status" value="1"/>
</dbReference>
<dbReference type="InterPro" id="IPR049704">
    <property type="entry name" value="Aminotrans_3_PPA_site"/>
</dbReference>
<dbReference type="InterPro" id="IPR050103">
    <property type="entry name" value="Class-III_PLP-dep_AT"/>
</dbReference>
<name>A0A4R1BHR5_9ACTN</name>
<dbReference type="GO" id="GO:0009448">
    <property type="term" value="P:gamma-aminobutyric acid metabolic process"/>
    <property type="evidence" value="ECO:0007669"/>
    <property type="project" value="InterPro"/>
</dbReference>
<dbReference type="CDD" id="cd00610">
    <property type="entry name" value="OAT_like"/>
    <property type="match status" value="1"/>
</dbReference>
<comment type="pathway">
    <text evidence="3">Amino-acid degradation; 4-aminobutanoate degradation.</text>
</comment>
<dbReference type="GO" id="GO:0030170">
    <property type="term" value="F:pyridoxal phosphate binding"/>
    <property type="evidence" value="ECO:0007669"/>
    <property type="project" value="InterPro"/>
</dbReference>
<evidence type="ECO:0000256" key="16">
    <source>
        <dbReference type="RuleBase" id="RU003560"/>
    </source>
</evidence>
<comment type="similarity">
    <text evidence="4 16">Belongs to the class-III pyridoxal-phosphate-dependent aminotransferase family.</text>
</comment>
<evidence type="ECO:0000256" key="11">
    <source>
        <dbReference type="ARBA" id="ARBA00030204"/>
    </source>
</evidence>
<dbReference type="GO" id="GO:0034386">
    <property type="term" value="F:4-aminobutyrate:2-oxoglutarate transaminase activity"/>
    <property type="evidence" value="ECO:0007669"/>
    <property type="project" value="UniProtKB-EC"/>
</dbReference>
<evidence type="ECO:0000256" key="15">
    <source>
        <dbReference type="ARBA" id="ARBA00050054"/>
    </source>
</evidence>
<evidence type="ECO:0000256" key="6">
    <source>
        <dbReference type="ARBA" id="ARBA00012912"/>
    </source>
</evidence>
<evidence type="ECO:0000256" key="10">
    <source>
        <dbReference type="ARBA" id="ARBA00029760"/>
    </source>
</evidence>
<evidence type="ECO:0000256" key="2">
    <source>
        <dbReference type="ARBA" id="ARBA00001933"/>
    </source>
</evidence>
<keyword evidence="9 16" id="KW-0663">Pyridoxal phosphate</keyword>
<organism evidence="17 18">
    <name type="scientific">Rubrobacter taiwanensis</name>
    <dbReference type="NCBI Taxonomy" id="185139"/>
    <lineage>
        <taxon>Bacteria</taxon>
        <taxon>Bacillati</taxon>
        <taxon>Actinomycetota</taxon>
        <taxon>Rubrobacteria</taxon>
        <taxon>Rubrobacterales</taxon>
        <taxon>Rubrobacteraceae</taxon>
        <taxon>Rubrobacter</taxon>
    </lineage>
</organism>
<protein>
    <recommendedName>
        <fullName evidence="12">(S)-3-amino-2-methylpropionate transaminase</fullName>
        <ecNumber evidence="6">2.6.1.19</ecNumber>
        <ecNumber evidence="5">2.6.1.22</ecNumber>
    </recommendedName>
    <alternativeName>
        <fullName evidence="13">GABA aminotransferase</fullName>
    </alternativeName>
    <alternativeName>
        <fullName evidence="11">Gamma-amino-N-butyrate transaminase</fullName>
    </alternativeName>
    <alternativeName>
        <fullName evidence="15">Glutamate:succinic semialdehyde transaminase</fullName>
    </alternativeName>
    <alternativeName>
        <fullName evidence="10">L-AIBAT</fullName>
    </alternativeName>
</protein>
<comment type="catalytic activity">
    <reaction evidence="1">
        <text>(S)-3-amino-2-methylpropanoate + 2-oxoglutarate = 2-methyl-3-oxopropanoate + L-glutamate</text>
        <dbReference type="Rhea" id="RHEA:13993"/>
        <dbReference type="ChEBI" id="CHEBI:16810"/>
        <dbReference type="ChEBI" id="CHEBI:29985"/>
        <dbReference type="ChEBI" id="CHEBI:57700"/>
        <dbReference type="ChEBI" id="CHEBI:58655"/>
        <dbReference type="EC" id="2.6.1.22"/>
    </reaction>
</comment>
<evidence type="ECO:0000256" key="4">
    <source>
        <dbReference type="ARBA" id="ARBA00008954"/>
    </source>
</evidence>
<keyword evidence="18" id="KW-1185">Reference proteome</keyword>
<keyword evidence="7 17" id="KW-0032">Aminotransferase</keyword>
<evidence type="ECO:0000256" key="9">
    <source>
        <dbReference type="ARBA" id="ARBA00022898"/>
    </source>
</evidence>
<dbReference type="EC" id="2.6.1.22" evidence="5"/>
<dbReference type="NCBIfam" id="TIGR00700">
    <property type="entry name" value="GABAtrnsam"/>
    <property type="match status" value="1"/>
</dbReference>
<dbReference type="InterPro" id="IPR004632">
    <property type="entry name" value="4NH2But_aminotransferase_bac"/>
</dbReference>
<dbReference type="Pfam" id="PF00202">
    <property type="entry name" value="Aminotran_3"/>
    <property type="match status" value="1"/>
</dbReference>
<keyword evidence="8 17" id="KW-0808">Transferase</keyword>
<comment type="catalytic activity">
    <reaction evidence="14">
        <text>4-aminobutanoate + 2-oxoglutarate = succinate semialdehyde + L-glutamate</text>
        <dbReference type="Rhea" id="RHEA:23352"/>
        <dbReference type="ChEBI" id="CHEBI:16810"/>
        <dbReference type="ChEBI" id="CHEBI:29985"/>
        <dbReference type="ChEBI" id="CHEBI:57706"/>
        <dbReference type="ChEBI" id="CHEBI:59888"/>
        <dbReference type="EC" id="2.6.1.19"/>
    </reaction>
</comment>
<evidence type="ECO:0000256" key="5">
    <source>
        <dbReference type="ARBA" id="ARBA00012876"/>
    </source>
</evidence>
<comment type="cofactor">
    <cofactor evidence="2">
        <name>pyridoxal 5'-phosphate</name>
        <dbReference type="ChEBI" id="CHEBI:597326"/>
    </cofactor>
</comment>
<dbReference type="PANTHER" id="PTHR11986">
    <property type="entry name" value="AMINOTRANSFERASE CLASS III"/>
    <property type="match status" value="1"/>
</dbReference>
<evidence type="ECO:0000256" key="12">
    <source>
        <dbReference type="ARBA" id="ARBA00030857"/>
    </source>
</evidence>
<evidence type="ECO:0000256" key="7">
    <source>
        <dbReference type="ARBA" id="ARBA00022576"/>
    </source>
</evidence>
<dbReference type="Gene3D" id="3.90.1150.10">
    <property type="entry name" value="Aspartate Aminotransferase, domain 1"/>
    <property type="match status" value="1"/>
</dbReference>
<dbReference type="SUPFAM" id="SSF53383">
    <property type="entry name" value="PLP-dependent transferases"/>
    <property type="match status" value="1"/>
</dbReference>
<dbReference type="EMBL" id="SKBU01000015">
    <property type="protein sequence ID" value="TCJ16779.1"/>
    <property type="molecule type" value="Genomic_DNA"/>
</dbReference>
<dbReference type="AlphaFoldDB" id="A0A4R1BHR5"/>
<dbReference type="InterPro" id="IPR015424">
    <property type="entry name" value="PyrdxlP-dep_Trfase"/>
</dbReference>
<dbReference type="PIRSF" id="PIRSF000521">
    <property type="entry name" value="Transaminase_4ab_Lys_Orn"/>
    <property type="match status" value="1"/>
</dbReference>
<dbReference type="GO" id="GO:0042802">
    <property type="term" value="F:identical protein binding"/>
    <property type="evidence" value="ECO:0007669"/>
    <property type="project" value="TreeGrafter"/>
</dbReference>
<dbReference type="Proteomes" id="UP000295244">
    <property type="component" value="Unassembled WGS sequence"/>
</dbReference>
<dbReference type="PROSITE" id="PS00600">
    <property type="entry name" value="AA_TRANSFER_CLASS_3"/>
    <property type="match status" value="1"/>
</dbReference>
<dbReference type="InterPro" id="IPR005814">
    <property type="entry name" value="Aminotrans_3"/>
</dbReference>
<dbReference type="EC" id="2.6.1.19" evidence="6"/>
<evidence type="ECO:0000313" key="17">
    <source>
        <dbReference type="EMBL" id="TCJ16779.1"/>
    </source>
</evidence>
<dbReference type="RefSeq" id="WP_132690954.1">
    <property type="nucleotide sequence ID" value="NZ_SKBU01000015.1"/>
</dbReference>
<dbReference type="FunFam" id="3.40.640.10:FF:000013">
    <property type="entry name" value="4-aminobutyrate aminotransferase"/>
    <property type="match status" value="1"/>
</dbReference>
<dbReference type="GO" id="GO:0047298">
    <property type="term" value="F:(S)-3-amino-2-methylpropionate transaminase activity"/>
    <property type="evidence" value="ECO:0007669"/>
    <property type="project" value="UniProtKB-EC"/>
</dbReference>
<gene>
    <name evidence="17" type="primary">gabT</name>
    <name evidence="17" type="ORF">E0L93_08640</name>
</gene>